<proteinExistence type="predicted"/>
<dbReference type="STRING" id="1499966.U14_01716"/>
<dbReference type="AlphaFoldDB" id="A0A0S6VSR7"/>
<dbReference type="HOGENOM" id="CLU_3022682_0_0_0"/>
<sequence length="55" mass="6517">MVFFLNILYRVAVLERIAYGEIQRKLSLLLQYFKRYALNGYECVTAKAQSRKEPT</sequence>
<protein>
    <submittedName>
        <fullName evidence="1">Uncharacterized protein</fullName>
    </submittedName>
</protein>
<gene>
    <name evidence="1" type="ORF">U14_01716</name>
</gene>
<keyword evidence="2" id="KW-1185">Reference proteome</keyword>
<dbReference type="Proteomes" id="UP000030700">
    <property type="component" value="Unassembled WGS sequence"/>
</dbReference>
<organism evidence="1">
    <name type="scientific">Candidatus Moduliflexus flocculans</name>
    <dbReference type="NCBI Taxonomy" id="1499966"/>
    <lineage>
        <taxon>Bacteria</taxon>
        <taxon>Candidatus Moduliflexota</taxon>
        <taxon>Candidatus Moduliflexia</taxon>
        <taxon>Candidatus Moduliflexales</taxon>
        <taxon>Candidatus Moduliflexaceae</taxon>
    </lineage>
</organism>
<dbReference type="EMBL" id="DF820456">
    <property type="protein sequence ID" value="GAK50485.1"/>
    <property type="molecule type" value="Genomic_DNA"/>
</dbReference>
<name>A0A0S6VSR7_9BACT</name>
<evidence type="ECO:0000313" key="2">
    <source>
        <dbReference type="Proteomes" id="UP000030700"/>
    </source>
</evidence>
<accession>A0A0S6VSR7</accession>
<reference evidence="1" key="1">
    <citation type="journal article" date="2015" name="PeerJ">
        <title>First genomic representation of candidate bacterial phylum KSB3 points to enhanced environmental sensing as a trigger of wastewater bulking.</title>
        <authorList>
            <person name="Sekiguchi Y."/>
            <person name="Ohashi A."/>
            <person name="Parks D.H."/>
            <person name="Yamauchi T."/>
            <person name="Tyson G.W."/>
            <person name="Hugenholtz P."/>
        </authorList>
    </citation>
    <scope>NUCLEOTIDE SEQUENCE [LARGE SCALE GENOMIC DNA]</scope>
</reference>
<evidence type="ECO:0000313" key="1">
    <source>
        <dbReference type="EMBL" id="GAK50485.1"/>
    </source>
</evidence>